<evidence type="ECO:0000256" key="16">
    <source>
        <dbReference type="SAM" id="Phobius"/>
    </source>
</evidence>
<protein>
    <recommendedName>
        <fullName evidence="14">ATP synthase complex subunit 8</fullName>
    </recommendedName>
</protein>
<evidence type="ECO:0000256" key="7">
    <source>
        <dbReference type="ARBA" id="ARBA00022989"/>
    </source>
</evidence>
<keyword evidence="11" id="KW-0066">ATP synthesis</keyword>
<keyword evidence="10 16" id="KW-0472">Membrane</keyword>
<proteinExistence type="inferred from homology"/>
<feature type="transmembrane region" description="Helical" evidence="16">
    <location>
        <begin position="6"/>
        <end position="24"/>
    </location>
</feature>
<geneLocation type="mitochondrion" evidence="17"/>
<dbReference type="GO" id="GO:0031966">
    <property type="term" value="C:mitochondrial membrane"/>
    <property type="evidence" value="ECO:0007669"/>
    <property type="project" value="UniProtKB-SubCell"/>
</dbReference>
<evidence type="ECO:0000256" key="5">
    <source>
        <dbReference type="ARBA" id="ARBA00022692"/>
    </source>
</evidence>
<evidence type="ECO:0000256" key="14">
    <source>
        <dbReference type="RuleBase" id="RU003661"/>
    </source>
</evidence>
<accession>G2HK31</accession>
<keyword evidence="6 14" id="KW-0375">Hydrogen ion transport</keyword>
<dbReference type="PANTHER" id="PTHR39937">
    <property type="entry name" value="ATP SYNTHASE PROTEIN 8"/>
    <property type="match status" value="1"/>
</dbReference>
<evidence type="ECO:0000256" key="3">
    <source>
        <dbReference type="ARBA" id="ARBA00022448"/>
    </source>
</evidence>
<dbReference type="InterPro" id="IPR001421">
    <property type="entry name" value="ATP8_metazoa"/>
</dbReference>
<evidence type="ECO:0000256" key="1">
    <source>
        <dbReference type="ARBA" id="ARBA00004304"/>
    </source>
</evidence>
<dbReference type="GO" id="GO:0015986">
    <property type="term" value="P:proton motive force-driven ATP synthesis"/>
    <property type="evidence" value="ECO:0007669"/>
    <property type="project" value="InterPro"/>
</dbReference>
<organism evidence="17">
    <name type="scientific">Protanguilla palau</name>
    <dbReference type="NCBI Taxonomy" id="1405575"/>
    <lineage>
        <taxon>Eukaryota</taxon>
        <taxon>Metazoa</taxon>
        <taxon>Chordata</taxon>
        <taxon>Craniata</taxon>
        <taxon>Vertebrata</taxon>
        <taxon>Euteleostomi</taxon>
        <taxon>Actinopterygii</taxon>
        <taxon>Neopterygii</taxon>
        <taxon>Teleostei</taxon>
        <taxon>Anguilliformes</taxon>
        <taxon>Protanguillidae</taxon>
        <taxon>Protanguilla</taxon>
    </lineage>
</organism>
<evidence type="ECO:0000256" key="13">
    <source>
        <dbReference type="ARBA" id="ARBA00064647"/>
    </source>
</evidence>
<dbReference type="GO" id="GO:0015078">
    <property type="term" value="F:proton transmembrane transporter activity"/>
    <property type="evidence" value="ECO:0007669"/>
    <property type="project" value="InterPro"/>
</dbReference>
<dbReference type="GO" id="GO:0045259">
    <property type="term" value="C:proton-transporting ATP synthase complex"/>
    <property type="evidence" value="ECO:0007669"/>
    <property type="project" value="UniProtKB-KW"/>
</dbReference>
<reference evidence="17" key="1">
    <citation type="journal article" date="2012" name="Proc. R. Soc. B">
        <title>A 'living fossil' eel (Anguilliformes: Protanguillidae, fam. nov.) from an undersea cave in Palau.</title>
        <authorList>
            <person name="Johnson G.D."/>
            <person name="Ida H."/>
            <person name="Sakaue J."/>
            <person name="Sado T."/>
            <person name="Asahida T."/>
            <person name="Miya M."/>
        </authorList>
    </citation>
    <scope>NUCLEOTIDE SEQUENCE</scope>
    <source>
        <strain evidence="17">SMLS-09001</strain>
    </source>
</reference>
<evidence type="ECO:0000256" key="2">
    <source>
        <dbReference type="ARBA" id="ARBA00008892"/>
    </source>
</evidence>
<comment type="function">
    <text evidence="12">Subunit 8, of the mitochondrial membrane ATP synthase complex (F(1)F(0) ATP synthase or Complex V) that produces ATP from ADP in the presence of a proton gradient across the membrane which is generated by electron transport complexes of the respiratory chain. ATP synthase complex consist of a soluble F(1) head domain - the catalytic core - and a membrane F(1) domain - the membrane proton channel. These two domains are linked by a central stalk rotating inside the F(1) region and a stationary peripheral stalk. During catalysis, ATP synthesis in the catalytic domain of F(1) is coupled via a rotary mechanism of the central stalk subunits to proton translocation. In vivo, can only synthesize ATP although its ATP hydrolase activity can be activated artificially in vitro. Part of the complex F(0) domain.</text>
</comment>
<name>G2HK31_9TELE</name>
<keyword evidence="9 14" id="KW-0496">Mitochondrion</keyword>
<evidence type="ECO:0000256" key="9">
    <source>
        <dbReference type="ARBA" id="ARBA00023128"/>
    </source>
</evidence>
<comment type="subunit">
    <text evidence="13">Component of the ATP synthase complex composed at least of ATP5F1A/subunit alpha, ATP5F1B/subunit beta, ATP5MC1/subunit c (homooctomer), MT-ATP6/subunit a, MT-ATP8/subunit 8, ATP5ME/subunit e, ATP5MF/subunit f, ATP5MG/subunit g, ATP5MK/subunit k, ATP5MJ/subunit j, ATP5F1C/subunit gamma, ATP5F1D/subunit delta, ATP5F1E/subunit epsilon, ATP5PF/subunit F6, ATP5PB/subunit b, ATP5PD/subunit d, ATP5PO/subunit OSCP. ATP synthase complex consists of a soluble F(1) head domain (subunits alpha(3) and beta(3)) - the catalytic core - and a membrane F(0) domain - the membrane proton channel (subunits c, a, 8, e, f, g, k and j). These two domains are linked by a central stalk (subunits gamma, delta, and epsilon) rotating inside the F1 region and a stationary peripheral stalk (subunits F6, b, d, and OSCP).</text>
</comment>
<evidence type="ECO:0000256" key="11">
    <source>
        <dbReference type="ARBA" id="ARBA00023310"/>
    </source>
</evidence>
<comment type="similarity">
    <text evidence="2 14">Belongs to the ATPase protein 8 family.</text>
</comment>
<keyword evidence="4 14" id="KW-0138">CF(0)</keyword>
<comment type="subcellular location">
    <subcellularLocation>
        <location evidence="1 14">Mitochondrion membrane</location>
        <topology evidence="1 14">Single-pass membrane protein</topology>
    </subcellularLocation>
</comment>
<keyword evidence="7 16" id="KW-1133">Transmembrane helix</keyword>
<dbReference type="Pfam" id="PF00895">
    <property type="entry name" value="ATP-synt_8"/>
    <property type="match status" value="1"/>
</dbReference>
<evidence type="ECO:0000256" key="6">
    <source>
        <dbReference type="ARBA" id="ARBA00022781"/>
    </source>
</evidence>
<dbReference type="EMBL" id="AP011809">
    <property type="protein sequence ID" value="BAK64130.1"/>
    <property type="molecule type" value="Genomic_DNA"/>
</dbReference>
<evidence type="ECO:0000256" key="4">
    <source>
        <dbReference type="ARBA" id="ARBA00022547"/>
    </source>
</evidence>
<sequence>MPQLIPTPWFYILVFSWMVFTAILPTKVMAHKFNNEPNPQTTEKPLPLPWNWSWH</sequence>
<feature type="region of interest" description="Disordered" evidence="15">
    <location>
        <begin position="35"/>
        <end position="55"/>
    </location>
</feature>
<keyword evidence="5 14" id="KW-0812">Transmembrane</keyword>
<keyword evidence="3 14" id="KW-0813">Transport</keyword>
<dbReference type="AlphaFoldDB" id="G2HK31"/>
<evidence type="ECO:0000256" key="8">
    <source>
        <dbReference type="ARBA" id="ARBA00023065"/>
    </source>
</evidence>
<evidence type="ECO:0000256" key="12">
    <source>
        <dbReference type="ARBA" id="ARBA00053067"/>
    </source>
</evidence>
<keyword evidence="8 14" id="KW-0406">Ion transport</keyword>
<evidence type="ECO:0000256" key="10">
    <source>
        <dbReference type="ARBA" id="ARBA00023136"/>
    </source>
</evidence>
<dbReference type="PANTHER" id="PTHR39937:SF1">
    <property type="entry name" value="ATP SYNTHASE PROTEIN 8"/>
    <property type="match status" value="1"/>
</dbReference>
<gene>
    <name evidence="17" type="primary">ATPase 8</name>
</gene>
<evidence type="ECO:0000256" key="15">
    <source>
        <dbReference type="SAM" id="MobiDB-lite"/>
    </source>
</evidence>
<dbReference type="InterPro" id="IPR050635">
    <property type="entry name" value="ATPase_protein_8"/>
</dbReference>
<evidence type="ECO:0000313" key="17">
    <source>
        <dbReference type="EMBL" id="BAK64130.1"/>
    </source>
</evidence>